<evidence type="ECO:0000256" key="1">
    <source>
        <dbReference type="SAM" id="MobiDB-lite"/>
    </source>
</evidence>
<dbReference type="AlphaFoldDB" id="A0AA38CB45"/>
<organism evidence="2 3">
    <name type="scientific">Taxus chinensis</name>
    <name type="common">Chinese yew</name>
    <name type="synonym">Taxus wallichiana var. chinensis</name>
    <dbReference type="NCBI Taxonomy" id="29808"/>
    <lineage>
        <taxon>Eukaryota</taxon>
        <taxon>Viridiplantae</taxon>
        <taxon>Streptophyta</taxon>
        <taxon>Embryophyta</taxon>
        <taxon>Tracheophyta</taxon>
        <taxon>Spermatophyta</taxon>
        <taxon>Pinopsida</taxon>
        <taxon>Pinidae</taxon>
        <taxon>Conifers II</taxon>
        <taxon>Cupressales</taxon>
        <taxon>Taxaceae</taxon>
        <taxon>Taxus</taxon>
    </lineage>
</organism>
<dbReference type="Proteomes" id="UP000824469">
    <property type="component" value="Unassembled WGS sequence"/>
</dbReference>
<accession>A0AA38CB45</accession>
<feature type="region of interest" description="Disordered" evidence="1">
    <location>
        <begin position="60"/>
        <end position="79"/>
    </location>
</feature>
<evidence type="ECO:0000313" key="2">
    <source>
        <dbReference type="EMBL" id="KAH9295558.1"/>
    </source>
</evidence>
<name>A0AA38CB45_TAXCH</name>
<sequence>MPLNGSSNLQTKHLYFLVELPKLENNQRGPLSVRSGITMNAKSKLGSMVLAHRSVSDISVKKSGHYGSSDEQEEDQNGALRLKVRLTRAQLAEMMAGSQNINETAAKIVESSVEHAKSMKMEKNQCSLQWKPSLGSIPETLQK</sequence>
<reference evidence="2 3" key="1">
    <citation type="journal article" date="2021" name="Nat. Plants">
        <title>The Taxus genome provides insights into paclitaxel biosynthesis.</title>
        <authorList>
            <person name="Xiong X."/>
            <person name="Gou J."/>
            <person name="Liao Q."/>
            <person name="Li Y."/>
            <person name="Zhou Q."/>
            <person name="Bi G."/>
            <person name="Li C."/>
            <person name="Du R."/>
            <person name="Wang X."/>
            <person name="Sun T."/>
            <person name="Guo L."/>
            <person name="Liang H."/>
            <person name="Lu P."/>
            <person name="Wu Y."/>
            <person name="Zhang Z."/>
            <person name="Ro D.K."/>
            <person name="Shang Y."/>
            <person name="Huang S."/>
            <person name="Yan J."/>
        </authorList>
    </citation>
    <scope>NUCLEOTIDE SEQUENCE [LARGE SCALE GENOMIC DNA]</scope>
    <source>
        <strain evidence="2">Ta-2019</strain>
    </source>
</reference>
<proteinExistence type="predicted"/>
<keyword evidence="3" id="KW-1185">Reference proteome</keyword>
<dbReference type="InterPro" id="IPR025322">
    <property type="entry name" value="PADRE_dom"/>
</dbReference>
<evidence type="ECO:0000313" key="3">
    <source>
        <dbReference type="Proteomes" id="UP000824469"/>
    </source>
</evidence>
<dbReference type="EMBL" id="JAHRHJ020000011">
    <property type="protein sequence ID" value="KAH9295558.1"/>
    <property type="molecule type" value="Genomic_DNA"/>
</dbReference>
<dbReference type="Pfam" id="PF14009">
    <property type="entry name" value="PADRE"/>
    <property type="match status" value="1"/>
</dbReference>
<comment type="caution">
    <text evidence="2">The sequence shown here is derived from an EMBL/GenBank/DDBJ whole genome shotgun (WGS) entry which is preliminary data.</text>
</comment>
<dbReference type="PANTHER" id="PTHR33148">
    <property type="entry name" value="PLASTID MOVEMENT IMPAIRED PROTEIN-RELATED"/>
    <property type="match status" value="1"/>
</dbReference>
<dbReference type="PANTHER" id="PTHR33148:SF3">
    <property type="entry name" value="DUF4228 DOMAIN PROTEIN"/>
    <property type="match status" value="1"/>
</dbReference>
<protein>
    <submittedName>
        <fullName evidence="2">Uncharacterized protein</fullName>
    </submittedName>
</protein>
<feature type="non-terminal residue" evidence="2">
    <location>
        <position position="143"/>
    </location>
</feature>
<gene>
    <name evidence="2" type="ORF">KI387_039146</name>
</gene>